<feature type="domain" description="WYL" evidence="3">
    <location>
        <begin position="190"/>
        <end position="254"/>
    </location>
</feature>
<keyword evidence="5" id="KW-1185">Reference proteome</keyword>
<evidence type="ECO:0000259" key="2">
    <source>
        <dbReference type="Pfam" id="PF08279"/>
    </source>
</evidence>
<dbReference type="InterPro" id="IPR036388">
    <property type="entry name" value="WH-like_DNA-bd_sf"/>
</dbReference>
<keyword evidence="1" id="KW-0812">Transmembrane</keyword>
<feature type="transmembrane region" description="Helical" evidence="1">
    <location>
        <begin position="7"/>
        <end position="33"/>
    </location>
</feature>
<evidence type="ECO:0000313" key="4">
    <source>
        <dbReference type="EMBL" id="CCH20402.1"/>
    </source>
</evidence>
<dbReference type="Pfam" id="PF13280">
    <property type="entry name" value="WYL"/>
    <property type="match status" value="1"/>
</dbReference>
<comment type="caution">
    <text evidence="4">The sequence shown here is derived from an EMBL/GenBank/DDBJ whole genome shotgun (WGS) entry which is preliminary data.</text>
</comment>
<feature type="domain" description="Helix-turn-helix type 11" evidence="2">
    <location>
        <begin position="58"/>
        <end position="114"/>
    </location>
</feature>
<dbReference type="PROSITE" id="PS52050">
    <property type="entry name" value="WYL"/>
    <property type="match status" value="1"/>
</dbReference>
<dbReference type="InterPro" id="IPR051534">
    <property type="entry name" value="CBASS_pafABC_assoc_protein"/>
</dbReference>
<dbReference type="eggNOG" id="COG2378">
    <property type="taxonomic scope" value="Bacteria"/>
</dbReference>
<dbReference type="PANTHER" id="PTHR34580:SF1">
    <property type="entry name" value="PROTEIN PAFC"/>
    <property type="match status" value="1"/>
</dbReference>
<evidence type="ECO:0000259" key="3">
    <source>
        <dbReference type="Pfam" id="PF13280"/>
    </source>
</evidence>
<proteinExistence type="predicted"/>
<keyword evidence="1" id="KW-0472">Membrane</keyword>
<dbReference type="Gene3D" id="1.10.10.10">
    <property type="entry name" value="Winged helix-like DNA-binding domain superfamily/Winged helix DNA-binding domain"/>
    <property type="match status" value="1"/>
</dbReference>
<reference evidence="5" key="1">
    <citation type="journal article" date="2012" name="J. Bacteriol.">
        <title>Genome Sequence of Micromonospora lupini Lupac 08, Isolated from Root Nodules of Lupinus angustifolius.</title>
        <authorList>
            <person name="Alonso-Vega P."/>
            <person name="Normand P."/>
            <person name="Bacigalupe R."/>
            <person name="Pujic P."/>
            <person name="Lajus A."/>
            <person name="Vallenet D."/>
            <person name="Carro L."/>
            <person name="Coll P."/>
            <person name="Trujillo M.E."/>
        </authorList>
    </citation>
    <scope>NUCLEOTIDE SEQUENCE [LARGE SCALE GENOMIC DNA]</scope>
    <source>
        <strain evidence="5">Lupac 08</strain>
    </source>
</reference>
<organism evidence="4 5">
    <name type="scientific">Micromonospora lupini str. Lupac 08</name>
    <dbReference type="NCBI Taxonomy" id="1150864"/>
    <lineage>
        <taxon>Bacteria</taxon>
        <taxon>Bacillati</taxon>
        <taxon>Actinomycetota</taxon>
        <taxon>Actinomycetes</taxon>
        <taxon>Micromonosporales</taxon>
        <taxon>Micromonosporaceae</taxon>
        <taxon>Micromonospora</taxon>
    </lineage>
</organism>
<accession>I0L9A5</accession>
<dbReference type="AlphaFoldDB" id="I0L9A5"/>
<dbReference type="Proteomes" id="UP000003448">
    <property type="component" value="Unassembled WGS sequence"/>
</dbReference>
<name>I0L9A5_9ACTN</name>
<dbReference type="STRING" id="1150864.MILUP08_45284"/>
<dbReference type="InterPro" id="IPR036390">
    <property type="entry name" value="WH_DNA-bd_sf"/>
</dbReference>
<evidence type="ECO:0000256" key="1">
    <source>
        <dbReference type="SAM" id="Phobius"/>
    </source>
</evidence>
<dbReference type="InterPro" id="IPR026881">
    <property type="entry name" value="WYL_dom"/>
</dbReference>
<dbReference type="EMBL" id="CAIE01000039">
    <property type="protein sequence ID" value="CCH20402.1"/>
    <property type="molecule type" value="Genomic_DNA"/>
</dbReference>
<dbReference type="InterPro" id="IPR013196">
    <property type="entry name" value="HTH_11"/>
</dbReference>
<protein>
    <submittedName>
        <fullName evidence="4">Transcriptional regulator</fullName>
    </submittedName>
</protein>
<dbReference type="Pfam" id="PF08279">
    <property type="entry name" value="HTH_11"/>
    <property type="match status" value="1"/>
</dbReference>
<keyword evidence="1" id="KW-1133">Transmembrane helix</keyword>
<evidence type="ECO:0000313" key="5">
    <source>
        <dbReference type="Proteomes" id="UP000003448"/>
    </source>
</evidence>
<sequence length="282" mass="30649">MLVRVVLLARVLVGVALVARVFVGVVLVARVFVGVASGGRCGASYLGRSVPGMNRTDRLYALVEELRAVSPRPRSARWLATHFEVSSRTIERDIGALQEAGVPIWAEPGRTGGYVLDRSRTLPPVNLTAAEAVAMAVALHRLAGTPFAGPGATALRKLVAVLPAADAAEAHRLAGRVHLIGDGPATPVPATVADAVTARRVLRIRYADRAGIDSVRDVEPLGYLGNPRHWYLLAWCRLRDELRCFRTDRIEDVRALPEVVVRELRLTDLDIPHERVRPLSLV</sequence>
<dbReference type="SUPFAM" id="SSF46785">
    <property type="entry name" value="Winged helix' DNA-binding domain"/>
    <property type="match status" value="1"/>
</dbReference>
<dbReference type="PANTHER" id="PTHR34580">
    <property type="match status" value="1"/>
</dbReference>
<gene>
    <name evidence="4" type="ORF">MILUP08_45284</name>
</gene>